<keyword evidence="4" id="KW-1185">Reference proteome</keyword>
<sequence length="258" mass="27322">MRTRLSCWSAAGLLSMLLPGCGTPPAAEPPPQAPAPEESTPRDLTVLDFCMQSQSQETPFFELFLEKGTAHMIGTCGVTGARTTGDTELTVYYAPQGGLVAYNDWTPAPGCEAGSRADFVAPETGAYRIRYLCAYGQACCASIGHARRVELMAFATRNTNNASLNYHLKQLRFEAGDVVRVSTCAAGAFGALATGDTYLRFFRQSAGVFHELAASDNAPGCGAAAELLVTIPTTGYYQLRVGCALNTACSGDVAVYVE</sequence>
<dbReference type="Proteomes" id="UP000663090">
    <property type="component" value="Chromosome"/>
</dbReference>
<evidence type="ECO:0000256" key="2">
    <source>
        <dbReference type="SAM" id="SignalP"/>
    </source>
</evidence>
<accession>A0ABX7NGM1</accession>
<protein>
    <recommendedName>
        <fullName evidence="5">Lipoprotein</fullName>
    </recommendedName>
</protein>
<proteinExistence type="predicted"/>
<reference evidence="3 4" key="1">
    <citation type="submission" date="2021-02" db="EMBL/GenBank/DDBJ databases">
        <title>De Novo genome assembly of isolated myxobacteria.</title>
        <authorList>
            <person name="Stevens D.C."/>
        </authorList>
    </citation>
    <scope>NUCLEOTIDE SEQUENCE [LARGE SCALE GENOMIC DNA]</scope>
    <source>
        <strain evidence="3 4">SCHIC003</strain>
    </source>
</reference>
<gene>
    <name evidence="3" type="ORF">JY572_17920</name>
</gene>
<feature type="region of interest" description="Disordered" evidence="1">
    <location>
        <begin position="21"/>
        <end position="40"/>
    </location>
</feature>
<organism evidence="3 4">
    <name type="scientific">Myxococcus landrumensis</name>
    <dbReference type="NCBI Taxonomy" id="2813577"/>
    <lineage>
        <taxon>Bacteria</taxon>
        <taxon>Pseudomonadati</taxon>
        <taxon>Myxococcota</taxon>
        <taxon>Myxococcia</taxon>
        <taxon>Myxococcales</taxon>
        <taxon>Cystobacterineae</taxon>
        <taxon>Myxococcaceae</taxon>
        <taxon>Myxococcus</taxon>
    </lineage>
</organism>
<dbReference type="EMBL" id="CP071091">
    <property type="protein sequence ID" value="QSQ17793.1"/>
    <property type="molecule type" value="Genomic_DNA"/>
</dbReference>
<evidence type="ECO:0000313" key="4">
    <source>
        <dbReference type="Proteomes" id="UP000663090"/>
    </source>
</evidence>
<feature type="chain" id="PRO_5045108493" description="Lipoprotein" evidence="2">
    <location>
        <begin position="27"/>
        <end position="258"/>
    </location>
</feature>
<name>A0ABX7NGM1_9BACT</name>
<evidence type="ECO:0008006" key="5">
    <source>
        <dbReference type="Google" id="ProtNLM"/>
    </source>
</evidence>
<evidence type="ECO:0000256" key="1">
    <source>
        <dbReference type="SAM" id="MobiDB-lite"/>
    </source>
</evidence>
<keyword evidence="2" id="KW-0732">Signal</keyword>
<evidence type="ECO:0000313" key="3">
    <source>
        <dbReference type="EMBL" id="QSQ17793.1"/>
    </source>
</evidence>
<feature type="signal peptide" evidence="2">
    <location>
        <begin position="1"/>
        <end position="26"/>
    </location>
</feature>
<dbReference type="RefSeq" id="WP_206719416.1">
    <property type="nucleotide sequence ID" value="NZ_CP071091.1"/>
</dbReference>